<evidence type="ECO:0000313" key="8">
    <source>
        <dbReference type="Proteomes" id="UP001392437"/>
    </source>
</evidence>
<keyword evidence="8" id="KW-1185">Reference proteome</keyword>
<dbReference type="GO" id="GO:0000978">
    <property type="term" value="F:RNA polymerase II cis-regulatory region sequence-specific DNA binding"/>
    <property type="evidence" value="ECO:0007669"/>
    <property type="project" value="TreeGrafter"/>
</dbReference>
<dbReference type="CDD" id="cd01389">
    <property type="entry name" value="HMG-box_ROX1-like"/>
    <property type="match status" value="1"/>
</dbReference>
<organism evidence="7 8">
    <name type="scientific">Apiospora kogelbergensis</name>
    <dbReference type="NCBI Taxonomy" id="1337665"/>
    <lineage>
        <taxon>Eukaryota</taxon>
        <taxon>Fungi</taxon>
        <taxon>Dikarya</taxon>
        <taxon>Ascomycota</taxon>
        <taxon>Pezizomycotina</taxon>
        <taxon>Sordariomycetes</taxon>
        <taxon>Xylariomycetidae</taxon>
        <taxon>Amphisphaeriales</taxon>
        <taxon>Apiosporaceae</taxon>
        <taxon>Apiospora</taxon>
    </lineage>
</organism>
<dbReference type="InterPro" id="IPR050140">
    <property type="entry name" value="SRY-related_HMG-box_TF-like"/>
</dbReference>
<dbReference type="EMBL" id="JAQQWP010000007">
    <property type="protein sequence ID" value="KAK8110033.1"/>
    <property type="molecule type" value="Genomic_DNA"/>
</dbReference>
<dbReference type="Gene3D" id="1.10.30.10">
    <property type="entry name" value="High mobility group box domain"/>
    <property type="match status" value="1"/>
</dbReference>
<evidence type="ECO:0000259" key="6">
    <source>
        <dbReference type="PROSITE" id="PS50118"/>
    </source>
</evidence>
<proteinExistence type="predicted"/>
<dbReference type="InterPro" id="IPR009071">
    <property type="entry name" value="HMG_box_dom"/>
</dbReference>
<feature type="compositionally biased region" description="Basic and acidic residues" evidence="5">
    <location>
        <begin position="74"/>
        <end position="87"/>
    </location>
</feature>
<dbReference type="PANTHER" id="PTHR10270">
    <property type="entry name" value="SOX TRANSCRIPTION FACTOR"/>
    <property type="match status" value="1"/>
</dbReference>
<comment type="caution">
    <text evidence="7">The sequence shown here is derived from an EMBL/GenBank/DDBJ whole genome shotgun (WGS) entry which is preliminary data.</text>
</comment>
<feature type="DNA-binding region" description="HMG box" evidence="4">
    <location>
        <begin position="30"/>
        <end position="98"/>
    </location>
</feature>
<keyword evidence="2 4" id="KW-0238">DNA-binding</keyword>
<evidence type="ECO:0000256" key="3">
    <source>
        <dbReference type="ARBA" id="ARBA00023163"/>
    </source>
</evidence>
<evidence type="ECO:0000313" key="7">
    <source>
        <dbReference type="EMBL" id="KAK8110033.1"/>
    </source>
</evidence>
<evidence type="ECO:0000256" key="5">
    <source>
        <dbReference type="SAM" id="MobiDB-lite"/>
    </source>
</evidence>
<reference evidence="7 8" key="1">
    <citation type="submission" date="2023-01" db="EMBL/GenBank/DDBJ databases">
        <title>Analysis of 21 Apiospora genomes using comparative genomics revels a genus with tremendous synthesis potential of carbohydrate active enzymes and secondary metabolites.</title>
        <authorList>
            <person name="Sorensen T."/>
        </authorList>
    </citation>
    <scope>NUCLEOTIDE SEQUENCE [LARGE SCALE GENOMIC DNA]</scope>
    <source>
        <strain evidence="7 8">CBS 117206</strain>
    </source>
</reference>
<dbReference type="PANTHER" id="PTHR10270:SF161">
    <property type="entry name" value="SEX-DETERMINING REGION Y PROTEIN"/>
    <property type="match status" value="1"/>
</dbReference>
<dbReference type="SUPFAM" id="SSF47095">
    <property type="entry name" value="HMG-box"/>
    <property type="match status" value="1"/>
</dbReference>
<dbReference type="GO" id="GO:0030154">
    <property type="term" value="P:cell differentiation"/>
    <property type="evidence" value="ECO:0007669"/>
    <property type="project" value="TreeGrafter"/>
</dbReference>
<keyword evidence="4" id="KW-0539">Nucleus</keyword>
<dbReference type="FunFam" id="1.10.30.10:FF:000041">
    <property type="entry name" value="HMG box family protein"/>
    <property type="match status" value="1"/>
</dbReference>
<protein>
    <submittedName>
        <fullName evidence="7">HMG box protein</fullName>
    </submittedName>
</protein>
<dbReference type="SMART" id="SM00398">
    <property type="entry name" value="HMG"/>
    <property type="match status" value="1"/>
</dbReference>
<feature type="domain" description="HMG box" evidence="6">
    <location>
        <begin position="30"/>
        <end position="98"/>
    </location>
</feature>
<evidence type="ECO:0000256" key="1">
    <source>
        <dbReference type="ARBA" id="ARBA00023015"/>
    </source>
</evidence>
<dbReference type="InterPro" id="IPR036910">
    <property type="entry name" value="HMG_box_dom_sf"/>
</dbReference>
<accession>A0AAW0QS79</accession>
<dbReference type="Pfam" id="PF00505">
    <property type="entry name" value="HMG_box"/>
    <property type="match status" value="1"/>
</dbReference>
<gene>
    <name evidence="7" type="ORF">PG999_008170</name>
</gene>
<dbReference type="Proteomes" id="UP001392437">
    <property type="component" value="Unassembled WGS sequence"/>
</dbReference>
<feature type="region of interest" description="Disordered" evidence="5">
    <location>
        <begin position="1"/>
        <end position="36"/>
    </location>
</feature>
<feature type="region of interest" description="Disordered" evidence="5">
    <location>
        <begin position="74"/>
        <end position="165"/>
    </location>
</feature>
<dbReference type="GO" id="GO:0005634">
    <property type="term" value="C:nucleus"/>
    <property type="evidence" value="ECO:0007669"/>
    <property type="project" value="UniProtKB-UniRule"/>
</dbReference>
<feature type="region of interest" description="Disordered" evidence="5">
    <location>
        <begin position="49"/>
        <end position="68"/>
    </location>
</feature>
<keyword evidence="3" id="KW-0804">Transcription</keyword>
<dbReference type="GO" id="GO:0001228">
    <property type="term" value="F:DNA-binding transcription activator activity, RNA polymerase II-specific"/>
    <property type="evidence" value="ECO:0007669"/>
    <property type="project" value="TreeGrafter"/>
</dbReference>
<dbReference type="AlphaFoldDB" id="A0AAW0QS79"/>
<name>A0AAW0QS79_9PEZI</name>
<evidence type="ECO:0000256" key="4">
    <source>
        <dbReference type="PROSITE-ProRule" id="PRU00267"/>
    </source>
</evidence>
<keyword evidence="1" id="KW-0805">Transcription regulation</keyword>
<dbReference type="PROSITE" id="PS50118">
    <property type="entry name" value="HMG_BOX_2"/>
    <property type="match status" value="1"/>
</dbReference>
<feature type="compositionally biased region" description="Polar residues" evidence="5">
    <location>
        <begin position="1"/>
        <end position="11"/>
    </location>
</feature>
<evidence type="ECO:0000256" key="2">
    <source>
        <dbReference type="ARBA" id="ARBA00023125"/>
    </source>
</evidence>
<sequence length="303" mass="32711">MPESVNGSDNSGGLIDSGSKYRKKTYASGGPRPANSFILFRKEVQKTIAAQNPGKSNKELSKIIGQQWRNLPDEQKSFWKSRQEEVAQQHSAMYPNYRYTPQSKGEKDNKKSPSKNTSSEACIPKETPPEMIAPEGPESSYKLPPSPPWNKTSFENAETEETDLSDPVMDQVPSVEEIESFFDQAGANDGVNNDAVKGDLTDAAKGDASDIGTNDVAIYNAVVTFGTGYGDVTNGTPVAHNGGIASNAADDATTSLGDNTGGSGDFLTHLLSGSGTNEYCEMIDWDFGNFDSDAGMRDFDFRE</sequence>